<dbReference type="OrthoDB" id="9780903at2"/>
<reference evidence="1 2" key="1">
    <citation type="submission" date="2015-07" db="EMBL/GenBank/DDBJ databases">
        <title>Draft genome sequence of the Amantichitinum ursilacus IGB-41, a new chitin-degrading bacterium.</title>
        <authorList>
            <person name="Kirstahler P."/>
            <person name="Guenther M."/>
            <person name="Grumaz C."/>
            <person name="Rupp S."/>
            <person name="Zibek S."/>
            <person name="Sohn K."/>
        </authorList>
    </citation>
    <scope>NUCLEOTIDE SEQUENCE [LARGE SCALE GENOMIC DNA]</scope>
    <source>
        <strain evidence="1 2">IGB-41</strain>
    </source>
</reference>
<gene>
    <name evidence="1" type="ORF">WG78_15850</name>
</gene>
<dbReference type="Proteomes" id="UP000037939">
    <property type="component" value="Unassembled WGS sequence"/>
</dbReference>
<evidence type="ECO:0000313" key="2">
    <source>
        <dbReference type="Proteomes" id="UP000037939"/>
    </source>
</evidence>
<sequence>MSTPEPVVRQHLQGQAPPRLPLSAAAEHAVVYLFEDSQSCLNVDGLGGGRAHLSPGEWLCAPRAHAELQLQGIRDLSVHGVVLALGPSPVQRRLFSKCEIPVAIGPGWRVRILAGAACGKSAPCSGGHIAMFDVFLEPGAMLADAAFADANIEVIAGEISVGARQLAAGAVSILADAETALQATQRAHILLTRGLAL</sequence>
<proteinExistence type="predicted"/>
<dbReference type="Gene3D" id="2.60.120.10">
    <property type="entry name" value="Jelly Rolls"/>
    <property type="match status" value="1"/>
</dbReference>
<name>A0A0N0XH67_9NEIS</name>
<dbReference type="InterPro" id="IPR014710">
    <property type="entry name" value="RmlC-like_jellyroll"/>
</dbReference>
<dbReference type="RefSeq" id="WP_053938788.1">
    <property type="nucleotide sequence ID" value="NZ_LAQT01000026.1"/>
</dbReference>
<dbReference type="AlphaFoldDB" id="A0A0N0XH67"/>
<dbReference type="EMBL" id="LAQT01000026">
    <property type="protein sequence ID" value="KPC50784.1"/>
    <property type="molecule type" value="Genomic_DNA"/>
</dbReference>
<protein>
    <submittedName>
        <fullName evidence="1">Uncharacterized protein</fullName>
    </submittedName>
</protein>
<comment type="caution">
    <text evidence="1">The sequence shown here is derived from an EMBL/GenBank/DDBJ whole genome shotgun (WGS) entry which is preliminary data.</text>
</comment>
<accession>A0A0N0XH67</accession>
<organism evidence="1 2">
    <name type="scientific">Amantichitinum ursilacus</name>
    <dbReference type="NCBI Taxonomy" id="857265"/>
    <lineage>
        <taxon>Bacteria</taxon>
        <taxon>Pseudomonadati</taxon>
        <taxon>Pseudomonadota</taxon>
        <taxon>Betaproteobacteria</taxon>
        <taxon>Neisseriales</taxon>
        <taxon>Chitinibacteraceae</taxon>
        <taxon>Amantichitinum</taxon>
    </lineage>
</organism>
<keyword evidence="2" id="KW-1185">Reference proteome</keyword>
<evidence type="ECO:0000313" key="1">
    <source>
        <dbReference type="EMBL" id="KPC50784.1"/>
    </source>
</evidence>